<name>A0A4P6TZ86_STRSO</name>
<feature type="transmembrane region" description="Helical" evidence="5">
    <location>
        <begin position="231"/>
        <end position="249"/>
    </location>
</feature>
<feature type="transmembrane region" description="Helical" evidence="5">
    <location>
        <begin position="261"/>
        <end position="282"/>
    </location>
</feature>
<sequence length="335" mass="34812">MSGISGLRTWVAERPPAAGTAVMATAVVSIGLRLAGVEVVSRIFLVLACLAWLALAGTFAFRLAGQRGRWAEESRDPAALTAVAATAVLGTRVSLLGVQSLAGALLALAALLWPVLLVSVLRNWGQRMPGTVFLCCVATQALAVLAATLAGAEATAWLAHAALVLFWLGLLLYALALPRFDSRQVLQGPGDHWIAGGALSISALAGARLISADSARLYLWNKDDSGVLHQVTAILLALDLACYAVLVLAELARPRTRYGLLRWATVFSMGMTATATLAVSAALDVSWLSGPGKVLVWVAVAVWLAAAAGAVLAARAGHRCPREAGAPDVTSTARR</sequence>
<feature type="transmembrane region" description="Helical" evidence="5">
    <location>
        <begin position="17"/>
        <end position="37"/>
    </location>
</feature>
<dbReference type="GO" id="GO:0016020">
    <property type="term" value="C:membrane"/>
    <property type="evidence" value="ECO:0007669"/>
    <property type="project" value="UniProtKB-SubCell"/>
</dbReference>
<comment type="subcellular location">
    <subcellularLocation>
        <location evidence="1">Membrane</location>
        <topology evidence="1">Multi-pass membrane protein</topology>
    </subcellularLocation>
</comment>
<dbReference type="AlphaFoldDB" id="A0A4P6TZ86"/>
<reference evidence="6 7" key="1">
    <citation type="submission" date="2018-08" db="EMBL/GenBank/DDBJ databases">
        <title>The complete genome sequence of Streptomyces seoulensis, a pioneer strain for nickel superoxide dismutase discovery.</title>
        <authorList>
            <person name="Shin J."/>
            <person name="Lee J.-S."/>
            <person name="Lee E.-J."/>
            <person name="Youn H.-D."/>
        </authorList>
    </citation>
    <scope>NUCLEOTIDE SEQUENCE [LARGE SCALE GENOMIC DNA]</scope>
    <source>
        <strain evidence="6 7">KCTC 9819</strain>
    </source>
</reference>
<dbReference type="Gene3D" id="1.50.10.150">
    <property type="entry name" value="Voltage-dependent anion channel"/>
    <property type="match status" value="1"/>
</dbReference>
<evidence type="ECO:0000256" key="3">
    <source>
        <dbReference type="ARBA" id="ARBA00022989"/>
    </source>
</evidence>
<dbReference type="STRING" id="73044.GCA_000725795_02516"/>
<evidence type="ECO:0000313" key="6">
    <source>
        <dbReference type="EMBL" id="QBJ91931.1"/>
    </source>
</evidence>
<evidence type="ECO:0000256" key="1">
    <source>
        <dbReference type="ARBA" id="ARBA00004141"/>
    </source>
</evidence>
<keyword evidence="2 5" id="KW-0812">Transmembrane</keyword>
<dbReference type="RefSeq" id="WP_131589665.1">
    <property type="nucleotide sequence ID" value="NZ_CP032229.1"/>
</dbReference>
<feature type="transmembrane region" description="Helical" evidence="5">
    <location>
        <begin position="132"/>
        <end position="151"/>
    </location>
</feature>
<accession>A0A4P6TZ86</accession>
<dbReference type="Pfam" id="PF03595">
    <property type="entry name" value="SLAC1"/>
    <property type="match status" value="1"/>
</dbReference>
<organism evidence="6 7">
    <name type="scientific">Streptomyces seoulensis</name>
    <dbReference type="NCBI Taxonomy" id="73044"/>
    <lineage>
        <taxon>Bacteria</taxon>
        <taxon>Bacillati</taxon>
        <taxon>Actinomycetota</taxon>
        <taxon>Actinomycetes</taxon>
        <taxon>Kitasatosporales</taxon>
        <taxon>Streptomycetaceae</taxon>
        <taxon>Streptomyces</taxon>
    </lineage>
</organism>
<dbReference type="EMBL" id="CP032229">
    <property type="protein sequence ID" value="QBJ91931.1"/>
    <property type="molecule type" value="Genomic_DNA"/>
</dbReference>
<evidence type="ECO:0000256" key="5">
    <source>
        <dbReference type="SAM" id="Phobius"/>
    </source>
</evidence>
<dbReference type="GeneID" id="300100741"/>
<feature type="transmembrane region" description="Helical" evidence="5">
    <location>
        <begin position="43"/>
        <end position="65"/>
    </location>
</feature>
<evidence type="ECO:0000256" key="4">
    <source>
        <dbReference type="ARBA" id="ARBA00023136"/>
    </source>
</evidence>
<dbReference type="InterPro" id="IPR004695">
    <property type="entry name" value="SLAC1/Mae1/Ssu1/TehA"/>
</dbReference>
<dbReference type="InterPro" id="IPR038665">
    <property type="entry name" value="Voltage-dep_anion_channel_sf"/>
</dbReference>
<evidence type="ECO:0000313" key="7">
    <source>
        <dbReference type="Proteomes" id="UP000292547"/>
    </source>
</evidence>
<feature type="transmembrane region" description="Helical" evidence="5">
    <location>
        <begin position="294"/>
        <end position="314"/>
    </location>
</feature>
<feature type="transmembrane region" description="Helical" evidence="5">
    <location>
        <begin position="101"/>
        <end position="120"/>
    </location>
</feature>
<feature type="transmembrane region" description="Helical" evidence="5">
    <location>
        <begin position="192"/>
        <end position="211"/>
    </location>
</feature>
<keyword evidence="7" id="KW-1185">Reference proteome</keyword>
<feature type="transmembrane region" description="Helical" evidence="5">
    <location>
        <begin position="157"/>
        <end position="180"/>
    </location>
</feature>
<evidence type="ECO:0008006" key="8">
    <source>
        <dbReference type="Google" id="ProtNLM"/>
    </source>
</evidence>
<proteinExistence type="predicted"/>
<protein>
    <recommendedName>
        <fullName evidence="8">Integral membrane protein</fullName>
    </recommendedName>
</protein>
<keyword evidence="4 5" id="KW-0472">Membrane</keyword>
<dbReference type="GO" id="GO:0055085">
    <property type="term" value="P:transmembrane transport"/>
    <property type="evidence" value="ECO:0007669"/>
    <property type="project" value="InterPro"/>
</dbReference>
<evidence type="ECO:0000256" key="2">
    <source>
        <dbReference type="ARBA" id="ARBA00022692"/>
    </source>
</evidence>
<keyword evidence="3 5" id="KW-1133">Transmembrane helix</keyword>
<dbReference type="KEGG" id="sseo:D0Z67_17670"/>
<dbReference type="OrthoDB" id="4538527at2"/>
<gene>
    <name evidence="6" type="ORF">D0Z67_17670</name>
</gene>
<dbReference type="Proteomes" id="UP000292547">
    <property type="component" value="Chromosome"/>
</dbReference>